<dbReference type="KEGG" id="prh:LT40_00245"/>
<keyword evidence="1" id="KW-0560">Oxidoreductase</keyword>
<evidence type="ECO:0000313" key="4">
    <source>
        <dbReference type="Proteomes" id="UP000029499"/>
    </source>
</evidence>
<dbReference type="OrthoDB" id="5939631at2"/>
<dbReference type="InterPro" id="IPR003099">
    <property type="entry name" value="Prephen_DH"/>
</dbReference>
<dbReference type="InterPro" id="IPR036291">
    <property type="entry name" value="NAD(P)-bd_dom_sf"/>
</dbReference>
<dbReference type="Proteomes" id="UP000029499">
    <property type="component" value="Chromosome"/>
</dbReference>
<dbReference type="SUPFAM" id="SSF51735">
    <property type="entry name" value="NAD(P)-binding Rossmann-fold domains"/>
    <property type="match status" value="1"/>
</dbReference>
<dbReference type="GO" id="GO:0004665">
    <property type="term" value="F:prephenate dehydrogenase (NADP+) activity"/>
    <property type="evidence" value="ECO:0007669"/>
    <property type="project" value="InterPro"/>
</dbReference>
<dbReference type="Gene3D" id="1.10.3660.10">
    <property type="entry name" value="6-phosphogluconate dehydrogenase C-terminal like domain"/>
    <property type="match status" value="1"/>
</dbReference>
<dbReference type="GO" id="GO:0070403">
    <property type="term" value="F:NAD+ binding"/>
    <property type="evidence" value="ECO:0007669"/>
    <property type="project" value="TreeGrafter"/>
</dbReference>
<dbReference type="InterPro" id="IPR008927">
    <property type="entry name" value="6-PGluconate_DH-like_C_sf"/>
</dbReference>
<dbReference type="EMBL" id="CP009533">
    <property type="protein sequence ID" value="AIS15915.1"/>
    <property type="molecule type" value="Genomic_DNA"/>
</dbReference>
<accession>A0A089YQH2</accession>
<dbReference type="InterPro" id="IPR050812">
    <property type="entry name" value="Preph/Arog_dehydrog"/>
</dbReference>
<dbReference type="Gene3D" id="3.40.50.720">
    <property type="entry name" value="NAD(P)-binding Rossmann-like Domain"/>
    <property type="match status" value="1"/>
</dbReference>
<dbReference type="HOGENOM" id="CLU_036672_1_1_6"/>
<reference evidence="3 4" key="1">
    <citation type="journal article" date="2015" name="J. Biotechnol.">
        <title>Complete genome sequence of Pseudomonas rhizosphaerae IH5T (=DSM 16299T), a phosphate-solubilizing rhizobacterium for bacterial biofertilizer.</title>
        <authorList>
            <person name="Kwak Y."/>
            <person name="Jung B.K."/>
            <person name="Shin J.H."/>
        </authorList>
    </citation>
    <scope>NUCLEOTIDE SEQUENCE [LARGE SCALE GENOMIC DNA]</scope>
    <source>
        <strain evidence="3">DSM 16299</strain>
    </source>
</reference>
<dbReference type="Pfam" id="PF20463">
    <property type="entry name" value="PDH_C"/>
    <property type="match status" value="1"/>
</dbReference>
<dbReference type="SUPFAM" id="SSF48179">
    <property type="entry name" value="6-phosphogluconate dehydrogenase C-terminal domain-like"/>
    <property type="match status" value="1"/>
</dbReference>
<dbReference type="GO" id="GO:0006571">
    <property type="term" value="P:tyrosine biosynthetic process"/>
    <property type="evidence" value="ECO:0007669"/>
    <property type="project" value="InterPro"/>
</dbReference>
<dbReference type="RefSeq" id="WP_043185026.1">
    <property type="nucleotide sequence ID" value="NZ_CP009533.1"/>
</dbReference>
<name>A0A089YQH2_9PSED</name>
<evidence type="ECO:0000313" key="3">
    <source>
        <dbReference type="EMBL" id="AIS15915.1"/>
    </source>
</evidence>
<dbReference type="PROSITE" id="PS51176">
    <property type="entry name" value="PDH_ADH"/>
    <property type="match status" value="1"/>
</dbReference>
<dbReference type="GO" id="GO:0008977">
    <property type="term" value="F:prephenate dehydrogenase (NAD+) activity"/>
    <property type="evidence" value="ECO:0007669"/>
    <property type="project" value="InterPro"/>
</dbReference>
<keyword evidence="4" id="KW-1185">Reference proteome</keyword>
<evidence type="ECO:0000256" key="1">
    <source>
        <dbReference type="ARBA" id="ARBA00023002"/>
    </source>
</evidence>
<dbReference type="PANTHER" id="PTHR21363:SF0">
    <property type="entry name" value="PREPHENATE DEHYDROGENASE [NADP(+)]"/>
    <property type="match status" value="1"/>
</dbReference>
<dbReference type="STRING" id="216142.LT40_00245"/>
<gene>
    <name evidence="3" type="ORF">LT40_00245</name>
</gene>
<dbReference type="eggNOG" id="COG0287">
    <property type="taxonomic scope" value="Bacteria"/>
</dbReference>
<feature type="domain" description="Prephenate/arogenate dehydrogenase" evidence="2">
    <location>
        <begin position="2"/>
        <end position="280"/>
    </location>
</feature>
<organism evidence="3 4">
    <name type="scientific">Pseudomonas rhizosphaerae</name>
    <dbReference type="NCBI Taxonomy" id="216142"/>
    <lineage>
        <taxon>Bacteria</taxon>
        <taxon>Pseudomonadati</taxon>
        <taxon>Pseudomonadota</taxon>
        <taxon>Gammaproteobacteria</taxon>
        <taxon>Pseudomonadales</taxon>
        <taxon>Pseudomonadaceae</taxon>
        <taxon>Pseudomonas</taxon>
    </lineage>
</organism>
<proteinExistence type="predicted"/>
<dbReference type="AlphaFoldDB" id="A0A089YQH2"/>
<protein>
    <recommendedName>
        <fullName evidence="2">Prephenate/arogenate dehydrogenase domain-containing protein</fullName>
    </recommendedName>
</protein>
<evidence type="ECO:0000259" key="2">
    <source>
        <dbReference type="PROSITE" id="PS51176"/>
    </source>
</evidence>
<dbReference type="InterPro" id="IPR046825">
    <property type="entry name" value="PDH_C"/>
</dbReference>
<dbReference type="PANTHER" id="PTHR21363">
    <property type="entry name" value="PREPHENATE DEHYDROGENASE"/>
    <property type="match status" value="1"/>
</dbReference>
<sequence length="294" mass="32483">MNNVLILGGAGRVGQFMAKILEPHTRAITIVDLVAPPPQYRHYLLSALDVVEHRSDILQENTTIVFALAEDLAIATLESLSRKHSPVEVIINTCSIQEAFHAKTAVLFPSVVSVGVNFMFSPDLDCRGRSVAVCEYRQSKAGELLETILSHNEMEVAKVAPAEHDALMAVCQSLPHAAILAFALALQRSGFDIETLNALSPPPMKAMLSMVARVLRNSPETYWDIQKNNPGAQQQRDRMISSLALLTNLSLENSSDHFSDELCEVRKYLGKHLQIYTDASAQFFDVLSRNRITS</sequence>